<comment type="subcellular location">
    <subcellularLocation>
        <location evidence="1">Nucleus</location>
    </subcellularLocation>
</comment>
<dbReference type="PANTHER" id="PTHR12898">
    <property type="entry name" value="MEDIATOR OF RNA POLYMERASE II TRANSCRIPTION SUBUNIT 24"/>
    <property type="match status" value="1"/>
</dbReference>
<evidence type="ECO:0000256" key="4">
    <source>
        <dbReference type="ARBA" id="ARBA00023159"/>
    </source>
</evidence>
<evidence type="ECO:0000256" key="3">
    <source>
        <dbReference type="ARBA" id="ARBA00023015"/>
    </source>
</evidence>
<evidence type="ECO:0000313" key="9">
    <source>
        <dbReference type="Proteomes" id="UP001150569"/>
    </source>
</evidence>
<dbReference type="OrthoDB" id="5549158at2759"/>
<gene>
    <name evidence="8" type="ORF">IWQ60_004869</name>
</gene>
<dbReference type="GO" id="GO:0060261">
    <property type="term" value="P:positive regulation of transcription initiation by RNA polymerase II"/>
    <property type="evidence" value="ECO:0007669"/>
    <property type="project" value="TreeGrafter"/>
</dbReference>
<comment type="caution">
    <text evidence="8">The sequence shown here is derived from an EMBL/GenBank/DDBJ whole genome shotgun (WGS) entry which is preliminary data.</text>
</comment>
<proteinExistence type="inferred from homology"/>
<evidence type="ECO:0000313" key="8">
    <source>
        <dbReference type="EMBL" id="KAJ1924960.1"/>
    </source>
</evidence>
<evidence type="ECO:0000256" key="1">
    <source>
        <dbReference type="ARBA" id="ARBA00004123"/>
    </source>
</evidence>
<dbReference type="InterPro" id="IPR021429">
    <property type="entry name" value="Mediator_Med24"/>
</dbReference>
<name>A0A9W8DZD7_9FUNG</name>
<sequence>MPALVTVQSITYAAWTRRATPEQWVGLIRQYLESKGSSDVQDAKVQLIDFLLQTFDTTPTASPVLAGYLDLAVLGLEPTHGSDGNGGALITVPAFVKRLLHRYQPGPQLESELGTAYLHNVSSHIVKWFRADRSLLHLPATTTETTDPDPAVATIWLRWMALVAQLVDQDVKVWTNGISLAAMTTDADMMVEVNTPGAGDPAGAVLIPGTTKTPVPHVTTETQARRLDRLRSGCLLLTQWLQTQWGAFEALANRDDLVTMEGGDGTAVSDAWRHLMAELGRLQTTIQAHQEHLMGDGCVFSLTVALREHLYATQTARQCDHVQALQRSLGYRPLTPLDLPQRSHPPCTLTTLLFGHVVAVAPHVPDATLASHLLAIQTIKGLGTQEFYTLVWLCAITGLAEVSSQELSLAQIHRVQVWRAFLFTKLPSVLHLLVYHRSPDTRSSEFAYQEAVAQRLVSMERAVLQLPFFQELTDRCKTADAGDLVTLLARVCVRRDIVRADFFLLECNAKLPADDALNAALLAHHDAESLIAGLLNDGSPAACRGFIAAACVDTMNQRSYIDALVQLCSLWAAAGQVGPLATLCTLVSENLSLVHMVRLFNSVPTVVRALKWALNRFIGGPTAGGANEPFSGYAEFESILVLLLQIRRQAPEAAGTHGNHGDHHPPTPFLDDWLVQYAAGQFGTTATPSTLVEADDPSASMFVVDAATVNDWYATVFPPRTAGSTPTLLPEDRFRTLTPQAWLRLLPALVTRALHGCLAQTLDQDQLLQFLQAVLVSPARFALLAVVRVLCYFIAYLEPERVHVPAAVLHALLELDNGFPTPMLTVLGPDVLGVLASSPTQGMTLWAVQAKLLPFAQAGNYLTPMIAADQLLPRLHTVLITAATGGKVPVTHQNSPLALPRPPLASSATATETAAAAVSSSSSSSLLSSSSSSATGTGAGRGPVDVNLLAHLARTYDAETLVGLLMAPVLRATPADPPMLQLVFLQDLLPQWLSQGRLGTYHQEVTVGYVLLYSGVLMVTGEQSAAGAAPAERAGNHPNRCKGEEDGDVNMAPAPPTTQTAMSEEDLVDLGVHRLDAQRPGQAQLQKFLHWYVGWLRTLHTAGPEEQRESLAARLHDGEVHNGTTGVMDHQLPGSGILDVLLHRNPMCQWVADTCLAV</sequence>
<dbReference type="Proteomes" id="UP001150569">
    <property type="component" value="Unassembled WGS sequence"/>
</dbReference>
<evidence type="ECO:0000256" key="7">
    <source>
        <dbReference type="SAM" id="MobiDB-lite"/>
    </source>
</evidence>
<reference evidence="8" key="1">
    <citation type="submission" date="2022-07" db="EMBL/GenBank/DDBJ databases">
        <title>Phylogenomic reconstructions and comparative analyses of Kickxellomycotina fungi.</title>
        <authorList>
            <person name="Reynolds N.K."/>
            <person name="Stajich J.E."/>
            <person name="Barry K."/>
            <person name="Grigoriev I.V."/>
            <person name="Crous P."/>
            <person name="Smith M.E."/>
        </authorList>
    </citation>
    <scope>NUCLEOTIDE SEQUENCE</scope>
    <source>
        <strain evidence="8">RSA 861</strain>
    </source>
</reference>
<dbReference type="GO" id="GO:0003712">
    <property type="term" value="F:transcription coregulator activity"/>
    <property type="evidence" value="ECO:0007669"/>
    <property type="project" value="TreeGrafter"/>
</dbReference>
<accession>A0A9W8DZD7</accession>
<organism evidence="8 9">
    <name type="scientific">Tieghemiomyces parasiticus</name>
    <dbReference type="NCBI Taxonomy" id="78921"/>
    <lineage>
        <taxon>Eukaryota</taxon>
        <taxon>Fungi</taxon>
        <taxon>Fungi incertae sedis</taxon>
        <taxon>Zoopagomycota</taxon>
        <taxon>Kickxellomycotina</taxon>
        <taxon>Dimargaritomycetes</taxon>
        <taxon>Dimargaritales</taxon>
        <taxon>Dimargaritaceae</taxon>
        <taxon>Tieghemiomyces</taxon>
    </lineage>
</organism>
<keyword evidence="6" id="KW-0539">Nucleus</keyword>
<evidence type="ECO:0000256" key="5">
    <source>
        <dbReference type="ARBA" id="ARBA00023163"/>
    </source>
</evidence>
<keyword evidence="4" id="KW-0010">Activator</keyword>
<dbReference type="PANTHER" id="PTHR12898:SF1">
    <property type="entry name" value="MEDIATOR OF RNA POLYMERASE II TRANSCRIPTION SUBUNIT 24"/>
    <property type="match status" value="1"/>
</dbReference>
<dbReference type="GO" id="GO:0016592">
    <property type="term" value="C:mediator complex"/>
    <property type="evidence" value="ECO:0007669"/>
    <property type="project" value="InterPro"/>
</dbReference>
<feature type="region of interest" description="Disordered" evidence="7">
    <location>
        <begin position="1027"/>
        <end position="1058"/>
    </location>
</feature>
<dbReference type="EMBL" id="JANBPT010000246">
    <property type="protein sequence ID" value="KAJ1924960.1"/>
    <property type="molecule type" value="Genomic_DNA"/>
</dbReference>
<protein>
    <recommendedName>
        <fullName evidence="10">Mediator complex subunit 5</fullName>
    </recommendedName>
</protein>
<keyword evidence="5" id="KW-0804">Transcription</keyword>
<evidence type="ECO:0000256" key="6">
    <source>
        <dbReference type="ARBA" id="ARBA00023242"/>
    </source>
</evidence>
<evidence type="ECO:0000256" key="2">
    <source>
        <dbReference type="ARBA" id="ARBA00007864"/>
    </source>
</evidence>
<comment type="similarity">
    <text evidence="2">Belongs to the Mediator complex subunit 24 family.</text>
</comment>
<keyword evidence="9" id="KW-1185">Reference proteome</keyword>
<evidence type="ECO:0008006" key="10">
    <source>
        <dbReference type="Google" id="ProtNLM"/>
    </source>
</evidence>
<keyword evidence="3" id="KW-0805">Transcription regulation</keyword>
<dbReference type="AlphaFoldDB" id="A0A9W8DZD7"/>